<evidence type="ECO:0000256" key="7">
    <source>
        <dbReference type="SAM" id="SignalP"/>
    </source>
</evidence>
<protein>
    <recommendedName>
        <fullName evidence="10">Cytochrome P450</fullName>
    </recommendedName>
</protein>
<sequence>MMEIVIVPFILCILIIKSLQTLPGSLHLPIIWLPTSLSQPDSMLQNLRAKHGPIFTLYFWSSPIIFIADSSLGPQALIQNGVVFANRPKSFSKNITGDQLNISFSPYGATWRVLRGNLTSTMLHPTRFKSFCRTRKRVLNDLLHRLKADAESNLSVIVKDHIRNAMFSLLVFMCFGEEVDNEKIKDIERVQRCLMLGLGRF</sequence>
<evidence type="ECO:0000313" key="9">
    <source>
        <dbReference type="Proteomes" id="UP001359559"/>
    </source>
</evidence>
<gene>
    <name evidence="8" type="ORF">RJT34_01955</name>
</gene>
<dbReference type="SUPFAM" id="SSF48264">
    <property type="entry name" value="Cytochrome P450"/>
    <property type="match status" value="1"/>
</dbReference>
<dbReference type="InterPro" id="IPR001128">
    <property type="entry name" value="Cyt_P450"/>
</dbReference>
<comment type="subcellular location">
    <subcellularLocation>
        <location evidence="2">Membrane</location>
        <topology evidence="2">Single-pass membrane protein</topology>
    </subcellularLocation>
</comment>
<dbReference type="GO" id="GO:0016709">
    <property type="term" value="F:oxidoreductase activity, acting on paired donors, with incorporation or reduction of molecular oxygen, NAD(P)H as one donor, and incorporation of one atom of oxygen"/>
    <property type="evidence" value="ECO:0007669"/>
    <property type="project" value="TreeGrafter"/>
</dbReference>
<dbReference type="PRINTS" id="PR00463">
    <property type="entry name" value="EP450I"/>
</dbReference>
<dbReference type="Proteomes" id="UP001359559">
    <property type="component" value="Unassembled WGS sequence"/>
</dbReference>
<keyword evidence="6" id="KW-0472">Membrane</keyword>
<organism evidence="8 9">
    <name type="scientific">Clitoria ternatea</name>
    <name type="common">Butterfly pea</name>
    <dbReference type="NCBI Taxonomy" id="43366"/>
    <lineage>
        <taxon>Eukaryota</taxon>
        <taxon>Viridiplantae</taxon>
        <taxon>Streptophyta</taxon>
        <taxon>Embryophyta</taxon>
        <taxon>Tracheophyta</taxon>
        <taxon>Spermatophyta</taxon>
        <taxon>Magnoliopsida</taxon>
        <taxon>eudicotyledons</taxon>
        <taxon>Gunneridae</taxon>
        <taxon>Pentapetalae</taxon>
        <taxon>rosids</taxon>
        <taxon>fabids</taxon>
        <taxon>Fabales</taxon>
        <taxon>Fabaceae</taxon>
        <taxon>Papilionoideae</taxon>
        <taxon>50 kb inversion clade</taxon>
        <taxon>NPAAA clade</taxon>
        <taxon>indigoferoid/millettioid clade</taxon>
        <taxon>Phaseoleae</taxon>
        <taxon>Clitoria</taxon>
    </lineage>
</organism>
<keyword evidence="5" id="KW-1133">Transmembrane helix</keyword>
<keyword evidence="9" id="KW-1185">Reference proteome</keyword>
<evidence type="ECO:0000256" key="5">
    <source>
        <dbReference type="ARBA" id="ARBA00022989"/>
    </source>
</evidence>
<reference evidence="8 9" key="1">
    <citation type="submission" date="2024-01" db="EMBL/GenBank/DDBJ databases">
        <title>The genomes of 5 underutilized Papilionoideae crops provide insights into root nodulation and disease resistance.</title>
        <authorList>
            <person name="Yuan L."/>
        </authorList>
    </citation>
    <scope>NUCLEOTIDE SEQUENCE [LARGE SCALE GENOMIC DNA]</scope>
    <source>
        <strain evidence="8">LY-2023</strain>
        <tissue evidence="8">Leaf</tissue>
    </source>
</reference>
<dbReference type="GO" id="GO:0005506">
    <property type="term" value="F:iron ion binding"/>
    <property type="evidence" value="ECO:0007669"/>
    <property type="project" value="InterPro"/>
</dbReference>
<feature type="signal peptide" evidence="7">
    <location>
        <begin position="1"/>
        <end position="21"/>
    </location>
</feature>
<name>A0AAN9KKT3_CLITE</name>
<evidence type="ECO:0008006" key="10">
    <source>
        <dbReference type="Google" id="ProtNLM"/>
    </source>
</evidence>
<dbReference type="Gene3D" id="1.10.630.10">
    <property type="entry name" value="Cytochrome P450"/>
    <property type="match status" value="1"/>
</dbReference>
<keyword evidence="7" id="KW-0732">Signal</keyword>
<dbReference type="PANTHER" id="PTHR24298:SF800">
    <property type="entry name" value="CYTOCHROME P450 89A2-RELATED"/>
    <property type="match status" value="1"/>
</dbReference>
<dbReference type="InterPro" id="IPR002401">
    <property type="entry name" value="Cyt_P450_E_grp-I"/>
</dbReference>
<accession>A0AAN9KKT3</accession>
<dbReference type="InterPro" id="IPR036396">
    <property type="entry name" value="Cyt_P450_sf"/>
</dbReference>
<proteinExistence type="predicted"/>
<dbReference type="GO" id="GO:0020037">
    <property type="term" value="F:heme binding"/>
    <property type="evidence" value="ECO:0007669"/>
    <property type="project" value="InterPro"/>
</dbReference>
<evidence type="ECO:0000256" key="4">
    <source>
        <dbReference type="ARBA" id="ARBA00022723"/>
    </source>
</evidence>
<dbReference type="GO" id="GO:0016020">
    <property type="term" value="C:membrane"/>
    <property type="evidence" value="ECO:0007669"/>
    <property type="project" value="UniProtKB-SubCell"/>
</dbReference>
<feature type="chain" id="PRO_5042944430" description="Cytochrome P450" evidence="7">
    <location>
        <begin position="22"/>
        <end position="201"/>
    </location>
</feature>
<dbReference type="Pfam" id="PF00067">
    <property type="entry name" value="p450"/>
    <property type="match status" value="1"/>
</dbReference>
<dbReference type="AlphaFoldDB" id="A0AAN9KKT3"/>
<keyword evidence="4" id="KW-0479">Metal-binding</keyword>
<comment type="cofactor">
    <cofactor evidence="1">
        <name>heme</name>
        <dbReference type="ChEBI" id="CHEBI:30413"/>
    </cofactor>
</comment>
<keyword evidence="3" id="KW-0812">Transmembrane</keyword>
<dbReference type="InterPro" id="IPR051103">
    <property type="entry name" value="Plant_metabolite_P450s"/>
</dbReference>
<evidence type="ECO:0000256" key="1">
    <source>
        <dbReference type="ARBA" id="ARBA00001971"/>
    </source>
</evidence>
<evidence type="ECO:0000256" key="2">
    <source>
        <dbReference type="ARBA" id="ARBA00004167"/>
    </source>
</evidence>
<comment type="caution">
    <text evidence="8">The sequence shown here is derived from an EMBL/GenBank/DDBJ whole genome shotgun (WGS) entry which is preliminary data.</text>
</comment>
<evidence type="ECO:0000256" key="6">
    <source>
        <dbReference type="ARBA" id="ARBA00023136"/>
    </source>
</evidence>
<dbReference type="PANTHER" id="PTHR24298">
    <property type="entry name" value="FLAVONOID 3'-MONOOXYGENASE-RELATED"/>
    <property type="match status" value="1"/>
</dbReference>
<evidence type="ECO:0000313" key="8">
    <source>
        <dbReference type="EMBL" id="KAK7317589.1"/>
    </source>
</evidence>
<evidence type="ECO:0000256" key="3">
    <source>
        <dbReference type="ARBA" id="ARBA00022692"/>
    </source>
</evidence>
<dbReference type="EMBL" id="JAYKXN010000001">
    <property type="protein sequence ID" value="KAK7317589.1"/>
    <property type="molecule type" value="Genomic_DNA"/>
</dbReference>